<gene>
    <name evidence="1" type="ORF">EVAR_25740_1</name>
</gene>
<organism evidence="1 2">
    <name type="scientific">Eumeta variegata</name>
    <name type="common">Bagworm moth</name>
    <name type="synonym">Eumeta japonica</name>
    <dbReference type="NCBI Taxonomy" id="151549"/>
    <lineage>
        <taxon>Eukaryota</taxon>
        <taxon>Metazoa</taxon>
        <taxon>Ecdysozoa</taxon>
        <taxon>Arthropoda</taxon>
        <taxon>Hexapoda</taxon>
        <taxon>Insecta</taxon>
        <taxon>Pterygota</taxon>
        <taxon>Neoptera</taxon>
        <taxon>Endopterygota</taxon>
        <taxon>Lepidoptera</taxon>
        <taxon>Glossata</taxon>
        <taxon>Ditrysia</taxon>
        <taxon>Tineoidea</taxon>
        <taxon>Psychidae</taxon>
        <taxon>Oiketicinae</taxon>
        <taxon>Eumeta</taxon>
    </lineage>
</organism>
<evidence type="ECO:0000313" key="1">
    <source>
        <dbReference type="EMBL" id="GBP34736.1"/>
    </source>
</evidence>
<reference evidence="1 2" key="1">
    <citation type="journal article" date="2019" name="Commun. Biol.">
        <title>The bagworm genome reveals a unique fibroin gene that provides high tensile strength.</title>
        <authorList>
            <person name="Kono N."/>
            <person name="Nakamura H."/>
            <person name="Ohtoshi R."/>
            <person name="Tomita M."/>
            <person name="Numata K."/>
            <person name="Arakawa K."/>
        </authorList>
    </citation>
    <scope>NUCLEOTIDE SEQUENCE [LARGE SCALE GENOMIC DNA]</scope>
</reference>
<comment type="caution">
    <text evidence="1">The sequence shown here is derived from an EMBL/GenBank/DDBJ whole genome shotgun (WGS) entry which is preliminary data.</text>
</comment>
<name>A0A4C1V8D2_EUMVA</name>
<dbReference type="Proteomes" id="UP000299102">
    <property type="component" value="Unassembled WGS sequence"/>
</dbReference>
<accession>A0A4C1V8D2</accession>
<sequence length="98" mass="10811">MPERQTGNIQRAICLLKIWNRLRLLGDTVFRLPQHGGGLRPPPQKGSDPDVTELRDGWGAVNTANITCLERQSDACYPAALRALTSPETCAPGCGRRW</sequence>
<protein>
    <submittedName>
        <fullName evidence="1">Uncharacterized protein</fullName>
    </submittedName>
</protein>
<evidence type="ECO:0000313" key="2">
    <source>
        <dbReference type="Proteomes" id="UP000299102"/>
    </source>
</evidence>
<keyword evidence="2" id="KW-1185">Reference proteome</keyword>
<dbReference type="EMBL" id="BGZK01000293">
    <property type="protein sequence ID" value="GBP34736.1"/>
    <property type="molecule type" value="Genomic_DNA"/>
</dbReference>
<proteinExistence type="predicted"/>
<dbReference type="AlphaFoldDB" id="A0A4C1V8D2"/>